<organism evidence="4">
    <name type="scientific">Granulicella tundricola (strain ATCC BAA-1859 / DSM 23138 / MP5ACTX9)</name>
    <dbReference type="NCBI Taxonomy" id="1198114"/>
    <lineage>
        <taxon>Bacteria</taxon>
        <taxon>Pseudomonadati</taxon>
        <taxon>Acidobacteriota</taxon>
        <taxon>Terriglobia</taxon>
        <taxon>Terriglobales</taxon>
        <taxon>Acidobacteriaceae</taxon>
        <taxon>Granulicella</taxon>
    </lineage>
</organism>
<gene>
    <name evidence="3" type="ordered locus">AciX9_0502</name>
</gene>
<dbReference type="PaxDb" id="1198114-AciX9_0502"/>
<evidence type="ECO:0000313" key="3">
    <source>
        <dbReference type="EMBL" id="ADW67574.1"/>
    </source>
</evidence>
<dbReference type="SUPFAM" id="SSF48452">
    <property type="entry name" value="TPR-like"/>
    <property type="match status" value="1"/>
</dbReference>
<dbReference type="GO" id="GO:0006355">
    <property type="term" value="P:regulation of DNA-templated transcription"/>
    <property type="evidence" value="ECO:0007669"/>
    <property type="project" value="InterPro"/>
</dbReference>
<dbReference type="PANTHER" id="PTHR44366">
    <property type="entry name" value="UDP-N-ACETYLGLUCOSAMINE--PEPTIDE N-ACETYLGLUCOSAMINYLTRANSFERASE 110 KDA SUBUNIT"/>
    <property type="match status" value="1"/>
</dbReference>
<dbReference type="InterPro" id="IPR037919">
    <property type="entry name" value="OGT"/>
</dbReference>
<sequence length="313" mass="35075">MTRYTRQDVLRILHLKTRQLTAWERAGLIASHPENERAYSFEHLSQLRALREMRTGGARRVSAKSMLASMEAMQKVVGMRNVLTETSAVRHGSRLAFRHGGALVDPMTQQLAFDFEGMQGQLKVVNAAPVAGSAAYRAKASAEVQEMFLRGVQLEENAATVNEAMRVYESLLELKPDHAPACINLGTIFYNRKDFDGAERMYRRATEADSQYALAFFDLGNVLDEMLRLDEAIEAYGRAIELVPSYADAHYNLALAYERSGEKRRALRHWMAYVRLDPVGPWGTHAKGQARKILSMERLSIVSRGGRKVAAAG</sequence>
<dbReference type="PANTHER" id="PTHR44366:SF1">
    <property type="entry name" value="UDP-N-ACETYLGLUCOSAMINE--PEPTIDE N-ACETYLGLUCOSAMINYLTRANSFERASE 110 KDA SUBUNIT"/>
    <property type="match status" value="1"/>
</dbReference>
<dbReference type="HOGENOM" id="CLU_050368_0_0_0"/>
<dbReference type="Pfam" id="PF13411">
    <property type="entry name" value="MerR_1"/>
    <property type="match status" value="1"/>
</dbReference>
<dbReference type="KEGG" id="acm:AciX9_0502"/>
<keyword evidence="4" id="KW-1185">Reference proteome</keyword>
<dbReference type="InterPro" id="IPR000551">
    <property type="entry name" value="MerR-type_HTH_dom"/>
</dbReference>
<evidence type="ECO:0000256" key="1">
    <source>
        <dbReference type="PROSITE-ProRule" id="PRU00339"/>
    </source>
</evidence>
<dbReference type="GO" id="GO:0006493">
    <property type="term" value="P:protein O-linked glycosylation"/>
    <property type="evidence" value="ECO:0007669"/>
    <property type="project" value="InterPro"/>
</dbReference>
<dbReference type="InterPro" id="IPR019734">
    <property type="entry name" value="TPR_rpt"/>
</dbReference>
<keyword evidence="1" id="KW-0802">TPR repeat</keyword>
<dbReference type="Gene3D" id="1.25.40.10">
    <property type="entry name" value="Tetratricopeptide repeat domain"/>
    <property type="match status" value="1"/>
</dbReference>
<feature type="repeat" description="TPR" evidence="1">
    <location>
        <begin position="179"/>
        <end position="212"/>
    </location>
</feature>
<dbReference type="OrthoDB" id="9769030at2"/>
<dbReference type="GO" id="GO:0003677">
    <property type="term" value="F:DNA binding"/>
    <property type="evidence" value="ECO:0007669"/>
    <property type="project" value="InterPro"/>
</dbReference>
<dbReference type="STRING" id="1198114.AciX9_0502"/>
<dbReference type="SMART" id="SM00028">
    <property type="entry name" value="TPR"/>
    <property type="match status" value="3"/>
</dbReference>
<dbReference type="Pfam" id="PF14559">
    <property type="entry name" value="TPR_19"/>
    <property type="match status" value="1"/>
</dbReference>
<feature type="repeat" description="TPR" evidence="1">
    <location>
        <begin position="213"/>
        <end position="246"/>
    </location>
</feature>
<dbReference type="Gene3D" id="1.10.1660.10">
    <property type="match status" value="1"/>
</dbReference>
<evidence type="ECO:0000313" key="4">
    <source>
        <dbReference type="Proteomes" id="UP000000343"/>
    </source>
</evidence>
<feature type="domain" description="HTH merR-type" evidence="2">
    <location>
        <begin position="4"/>
        <end position="57"/>
    </location>
</feature>
<dbReference type="Proteomes" id="UP000000343">
    <property type="component" value="Chromosome"/>
</dbReference>
<dbReference type="InterPro" id="IPR011990">
    <property type="entry name" value="TPR-like_helical_dom_sf"/>
</dbReference>
<dbReference type="PROSITE" id="PS50005">
    <property type="entry name" value="TPR"/>
    <property type="match status" value="3"/>
</dbReference>
<name>E8WY35_GRATM</name>
<dbReference type="eggNOG" id="COG0789">
    <property type="taxonomic scope" value="Bacteria"/>
</dbReference>
<dbReference type="EMBL" id="CP002480">
    <property type="protein sequence ID" value="ADW67574.1"/>
    <property type="molecule type" value="Genomic_DNA"/>
</dbReference>
<accession>E8WY35</accession>
<dbReference type="eggNOG" id="COG0457">
    <property type="taxonomic scope" value="Bacteria"/>
</dbReference>
<proteinExistence type="predicted"/>
<dbReference type="Pfam" id="PF13414">
    <property type="entry name" value="TPR_11"/>
    <property type="match status" value="1"/>
</dbReference>
<evidence type="ECO:0000259" key="2">
    <source>
        <dbReference type="Pfam" id="PF13411"/>
    </source>
</evidence>
<feature type="repeat" description="TPR" evidence="1">
    <location>
        <begin position="247"/>
        <end position="280"/>
    </location>
</feature>
<protein>
    <submittedName>
        <fullName evidence="3">Tetratricopeptide TPR_1 repeat-containing protein</fullName>
    </submittedName>
</protein>
<dbReference type="SUPFAM" id="SSF46955">
    <property type="entry name" value="Putative DNA-binding domain"/>
    <property type="match status" value="1"/>
</dbReference>
<dbReference type="InterPro" id="IPR009061">
    <property type="entry name" value="DNA-bd_dom_put_sf"/>
</dbReference>
<reference evidence="4" key="1">
    <citation type="submission" date="2011-01" db="EMBL/GenBank/DDBJ databases">
        <title>Complete sequence of chromosome of Acidobacterium sp. MP5ACTX9.</title>
        <authorList>
            <consortium name="US DOE Joint Genome Institute"/>
            <person name="Lucas S."/>
            <person name="Copeland A."/>
            <person name="Lapidus A."/>
            <person name="Cheng J.-F."/>
            <person name="Goodwin L."/>
            <person name="Pitluck S."/>
            <person name="Teshima H."/>
            <person name="Detter J.C."/>
            <person name="Han C."/>
            <person name="Tapia R."/>
            <person name="Land M."/>
            <person name="Hauser L."/>
            <person name="Kyrpides N."/>
            <person name="Ivanova N."/>
            <person name="Ovchinnikova G."/>
            <person name="Pagani I."/>
            <person name="Rawat S.R."/>
            <person name="Mannisto M."/>
            <person name="Haggblom M.M."/>
            <person name="Woyke T."/>
        </authorList>
    </citation>
    <scope>NUCLEOTIDE SEQUENCE [LARGE SCALE GENOMIC DNA]</scope>
    <source>
        <strain evidence="4">MP5ACTX9</strain>
    </source>
</reference>
<dbReference type="GO" id="GO:0097363">
    <property type="term" value="F:protein O-acetylglucosaminyltransferase activity"/>
    <property type="evidence" value="ECO:0007669"/>
    <property type="project" value="TreeGrafter"/>
</dbReference>
<dbReference type="AlphaFoldDB" id="E8WY35"/>